<evidence type="ECO:0000313" key="3">
    <source>
        <dbReference type="Proteomes" id="UP001161325"/>
    </source>
</evidence>
<gene>
    <name evidence="2" type="ORF">rosag_45590</name>
</gene>
<proteinExistence type="predicted"/>
<protein>
    <submittedName>
        <fullName evidence="2">Uncharacterized protein</fullName>
    </submittedName>
</protein>
<dbReference type="AlphaFoldDB" id="A0AA37V8Q6"/>
<dbReference type="EMBL" id="BRXS01000007">
    <property type="protein sequence ID" value="GLC28046.1"/>
    <property type="molecule type" value="Genomic_DNA"/>
</dbReference>
<reference evidence="2" key="1">
    <citation type="submission" date="2022-08" db="EMBL/GenBank/DDBJ databases">
        <title>Draft genome sequencing of Roseisolibacter agri AW1220.</title>
        <authorList>
            <person name="Tobiishi Y."/>
            <person name="Tonouchi A."/>
        </authorList>
    </citation>
    <scope>NUCLEOTIDE SEQUENCE</scope>
    <source>
        <strain evidence="2">AW1220</strain>
    </source>
</reference>
<keyword evidence="3" id="KW-1185">Reference proteome</keyword>
<keyword evidence="1" id="KW-0732">Signal</keyword>
<comment type="caution">
    <text evidence="2">The sequence shown here is derived from an EMBL/GenBank/DDBJ whole genome shotgun (WGS) entry which is preliminary data.</text>
</comment>
<evidence type="ECO:0000256" key="1">
    <source>
        <dbReference type="SAM" id="SignalP"/>
    </source>
</evidence>
<dbReference type="RefSeq" id="WP_284352472.1">
    <property type="nucleotide sequence ID" value="NZ_BRXS01000007.1"/>
</dbReference>
<feature type="signal peptide" evidence="1">
    <location>
        <begin position="1"/>
        <end position="21"/>
    </location>
</feature>
<accession>A0AA37V8Q6</accession>
<feature type="chain" id="PRO_5041458758" evidence="1">
    <location>
        <begin position="22"/>
        <end position="203"/>
    </location>
</feature>
<evidence type="ECO:0000313" key="2">
    <source>
        <dbReference type="EMBL" id="GLC28046.1"/>
    </source>
</evidence>
<organism evidence="2 3">
    <name type="scientific">Roseisolibacter agri</name>
    <dbReference type="NCBI Taxonomy" id="2014610"/>
    <lineage>
        <taxon>Bacteria</taxon>
        <taxon>Pseudomonadati</taxon>
        <taxon>Gemmatimonadota</taxon>
        <taxon>Gemmatimonadia</taxon>
        <taxon>Gemmatimonadales</taxon>
        <taxon>Gemmatimonadaceae</taxon>
        <taxon>Roseisolibacter</taxon>
    </lineage>
</organism>
<name>A0AA37V8Q6_9BACT</name>
<sequence>MSRTFRSWPVRAAVLVTAACARGETAAVADSPTTVAAAVIDSVVPRDEELRRFRQGVDSVDALAGGAPSADALVRRFATALEARDTATLHALRIDRREFAWAYYPASRLARPPYDLSPALMWFQLEGNSGRGLFHALEERGGRPLRLLSHACPRVDAEGANRIHAGCTIRRLQAPGDTVQEQLFGAILERGGSFKFVSYSNRL</sequence>
<dbReference type="Proteomes" id="UP001161325">
    <property type="component" value="Unassembled WGS sequence"/>
</dbReference>